<protein>
    <submittedName>
        <fullName evidence="1">Uncharacterized protein</fullName>
    </submittedName>
</protein>
<proteinExistence type="predicted"/>
<organism evidence="1">
    <name type="scientific">Rhizophora mucronata</name>
    <name type="common">Asiatic mangrove</name>
    <dbReference type="NCBI Taxonomy" id="61149"/>
    <lineage>
        <taxon>Eukaryota</taxon>
        <taxon>Viridiplantae</taxon>
        <taxon>Streptophyta</taxon>
        <taxon>Embryophyta</taxon>
        <taxon>Tracheophyta</taxon>
        <taxon>Spermatophyta</taxon>
        <taxon>Magnoliopsida</taxon>
        <taxon>eudicotyledons</taxon>
        <taxon>Gunneridae</taxon>
        <taxon>Pentapetalae</taxon>
        <taxon>rosids</taxon>
        <taxon>fabids</taxon>
        <taxon>Malpighiales</taxon>
        <taxon>Rhizophoraceae</taxon>
        <taxon>Rhizophora</taxon>
    </lineage>
</organism>
<name>A0A2P2J4J9_RHIMU</name>
<dbReference type="EMBL" id="GGEC01007897">
    <property type="protein sequence ID" value="MBW88380.1"/>
    <property type="molecule type" value="Transcribed_RNA"/>
</dbReference>
<sequence>MSTSITFAKTPKIGLCKNFRGNQKKLLLRKRAKKLIRVENFSIFRREGGRGGRLINTVLPLNDNSMMYDVVSW</sequence>
<accession>A0A2P2J4J9</accession>
<reference evidence="1" key="1">
    <citation type="submission" date="2018-02" db="EMBL/GenBank/DDBJ databases">
        <title>Rhizophora mucronata_Transcriptome.</title>
        <authorList>
            <person name="Meera S.P."/>
            <person name="Sreeshan A."/>
            <person name="Augustine A."/>
        </authorList>
    </citation>
    <scope>NUCLEOTIDE SEQUENCE</scope>
    <source>
        <tissue evidence="1">Leaf</tissue>
    </source>
</reference>
<dbReference type="AlphaFoldDB" id="A0A2P2J4J9"/>
<evidence type="ECO:0000313" key="1">
    <source>
        <dbReference type="EMBL" id="MBW88380.1"/>
    </source>
</evidence>